<reference evidence="2 3" key="1">
    <citation type="submission" date="2023-03" db="EMBL/GenBank/DDBJ databases">
        <title>Genome insight into feeding habits of ladybird beetles.</title>
        <authorList>
            <person name="Li H.-S."/>
            <person name="Huang Y.-H."/>
            <person name="Pang H."/>
        </authorList>
    </citation>
    <scope>NUCLEOTIDE SEQUENCE [LARGE SCALE GENOMIC DNA]</scope>
    <source>
        <strain evidence="2">SYSU_2023b</strain>
        <tissue evidence="2">Whole body</tissue>
    </source>
</reference>
<proteinExistence type="predicted"/>
<comment type="caution">
    <text evidence="2">The sequence shown here is derived from an EMBL/GenBank/DDBJ whole genome shotgun (WGS) entry which is preliminary data.</text>
</comment>
<dbReference type="EMBL" id="JARQZJ010000034">
    <property type="protein sequence ID" value="KAK9875836.1"/>
    <property type="molecule type" value="Genomic_DNA"/>
</dbReference>
<evidence type="ECO:0000256" key="1">
    <source>
        <dbReference type="SAM" id="MobiDB-lite"/>
    </source>
</evidence>
<keyword evidence="3" id="KW-1185">Reference proteome</keyword>
<gene>
    <name evidence="2" type="ORF">WA026_009621</name>
</gene>
<sequence length="116" mass="13814">MKRILFVQKNDLNCTADQWHGTAAKAHLNKIASAENRFLRTAIGALWFIRNKQIHRELQWDPILKHLKKKAKKMFEAIEEHENEELRELTSYDPEGRTNVIQRRHRRPKSQSETDN</sequence>
<organism evidence="2 3">
    <name type="scientific">Henosepilachna vigintioctopunctata</name>
    <dbReference type="NCBI Taxonomy" id="420089"/>
    <lineage>
        <taxon>Eukaryota</taxon>
        <taxon>Metazoa</taxon>
        <taxon>Ecdysozoa</taxon>
        <taxon>Arthropoda</taxon>
        <taxon>Hexapoda</taxon>
        <taxon>Insecta</taxon>
        <taxon>Pterygota</taxon>
        <taxon>Neoptera</taxon>
        <taxon>Endopterygota</taxon>
        <taxon>Coleoptera</taxon>
        <taxon>Polyphaga</taxon>
        <taxon>Cucujiformia</taxon>
        <taxon>Coccinelloidea</taxon>
        <taxon>Coccinellidae</taxon>
        <taxon>Epilachninae</taxon>
        <taxon>Epilachnini</taxon>
        <taxon>Henosepilachna</taxon>
    </lineage>
</organism>
<accession>A0AAW1U7D0</accession>
<dbReference type="AlphaFoldDB" id="A0AAW1U7D0"/>
<feature type="region of interest" description="Disordered" evidence="1">
    <location>
        <begin position="86"/>
        <end position="116"/>
    </location>
</feature>
<evidence type="ECO:0000313" key="2">
    <source>
        <dbReference type="EMBL" id="KAK9875836.1"/>
    </source>
</evidence>
<protein>
    <submittedName>
        <fullName evidence="2">Uncharacterized protein</fullName>
    </submittedName>
</protein>
<feature type="compositionally biased region" description="Basic and acidic residues" evidence="1">
    <location>
        <begin position="86"/>
        <end position="96"/>
    </location>
</feature>
<dbReference type="Proteomes" id="UP001431783">
    <property type="component" value="Unassembled WGS sequence"/>
</dbReference>
<name>A0AAW1U7D0_9CUCU</name>
<evidence type="ECO:0000313" key="3">
    <source>
        <dbReference type="Proteomes" id="UP001431783"/>
    </source>
</evidence>